<evidence type="ECO:0000313" key="2">
    <source>
        <dbReference type="Proteomes" id="UP000045039"/>
    </source>
</evidence>
<dbReference type="RefSeq" id="WP_003149140.1">
    <property type="nucleotide sequence ID" value="NZ_CAADLS010000459.1"/>
</dbReference>
<name>A0A9P1VXR0_PSEAI</name>
<dbReference type="Proteomes" id="UP000045039">
    <property type="component" value="Unassembled WGS sequence"/>
</dbReference>
<organism evidence="1 2">
    <name type="scientific">Pseudomonas aeruginosa</name>
    <dbReference type="NCBI Taxonomy" id="287"/>
    <lineage>
        <taxon>Bacteria</taxon>
        <taxon>Pseudomonadati</taxon>
        <taxon>Pseudomonadota</taxon>
        <taxon>Gammaproteobacteria</taxon>
        <taxon>Pseudomonadales</taxon>
        <taxon>Pseudomonadaceae</taxon>
        <taxon>Pseudomonas</taxon>
    </lineage>
</organism>
<accession>A0A9P1VXR0</accession>
<proteinExistence type="predicted"/>
<comment type="caution">
    <text evidence="1">The sequence shown here is derived from an EMBL/GenBank/DDBJ whole genome shotgun (WGS) entry which is preliminary data.</text>
</comment>
<evidence type="ECO:0000313" key="1">
    <source>
        <dbReference type="EMBL" id="CRP82128.1"/>
    </source>
</evidence>
<dbReference type="AlphaFoldDB" id="A0A9P1VXR0"/>
<dbReference type="GeneID" id="42591756"/>
<sequence>MSNSIFHYSCIETVLDENYTPGLSHAMLDSAEASLCGIGRNHFGSAIYSGLARVDGQVGCKDCMAELERLNLVGGYAGPRTFVMDRTEVDGVLLESFGWGVFDKAYEHFFAFGHHEPGVVLEIARRLAGNALAGWGEHHTTIYAHWMPPSEDGETGAPCCYRLLRKSETLHPHDTEPLRVEPIEVTVLRYEAWPLLQERDGDADYECRRFKAWFDGSTKLGRAPTPADIDAGDAPGFVVYGMASGSTEKCCLEWPTPDFDVALKQLAEWRQVGATELHILNHGSLLPMSMLTPDVNALIQHGLKVYGRDHYVMDILTHGVD</sequence>
<dbReference type="EMBL" id="CVVU01000245">
    <property type="protein sequence ID" value="CRP82128.1"/>
    <property type="molecule type" value="Genomic_DNA"/>
</dbReference>
<gene>
    <name evidence="1" type="ORF">PAERUG_P19_London_7_VIM_2_05_10_05673</name>
</gene>
<reference evidence="2" key="1">
    <citation type="submission" date="2015-06" db="EMBL/GenBank/DDBJ databases">
        <authorList>
            <person name="Radhakrishnan Rajesh"/>
            <person name="Underwood Anthony"/>
            <person name="Al-Shahib Ali"/>
        </authorList>
    </citation>
    <scope>NUCLEOTIDE SEQUENCE [LARGE SCALE GENOMIC DNA]</scope>
    <source>
        <strain evidence="2">P19_London_7_VIM_2_05_10</strain>
    </source>
</reference>
<protein>
    <submittedName>
        <fullName evidence="1">Uncharacterized protein</fullName>
    </submittedName>
</protein>